<evidence type="ECO:0000313" key="4">
    <source>
        <dbReference type="EMBL" id="SDY88354.1"/>
    </source>
</evidence>
<dbReference type="STRING" id="576131.SAMN05444486_10921"/>
<dbReference type="CDD" id="cd06812">
    <property type="entry name" value="PLPDE_III_DSD_D-TA_like_1"/>
    <property type="match status" value="1"/>
</dbReference>
<organism evidence="4 5">
    <name type="scientific">Lentibacter algarum</name>
    <dbReference type="NCBI Taxonomy" id="576131"/>
    <lineage>
        <taxon>Bacteria</taxon>
        <taxon>Pseudomonadati</taxon>
        <taxon>Pseudomonadota</taxon>
        <taxon>Alphaproteobacteria</taxon>
        <taxon>Rhodobacterales</taxon>
        <taxon>Roseobacteraceae</taxon>
        <taxon>Lentibacter</taxon>
    </lineage>
</organism>
<dbReference type="GeneID" id="78125943"/>
<dbReference type="Pfam" id="PF14031">
    <property type="entry name" value="D-ser_dehydrat"/>
    <property type="match status" value="1"/>
</dbReference>
<comment type="similarity">
    <text evidence="1">Belongs to the DSD1 family.</text>
</comment>
<evidence type="ECO:0000313" key="5">
    <source>
        <dbReference type="Proteomes" id="UP000199026"/>
    </source>
</evidence>
<evidence type="ECO:0000259" key="3">
    <source>
        <dbReference type="SMART" id="SM01119"/>
    </source>
</evidence>
<dbReference type="AlphaFoldDB" id="A0A1H3NHU1"/>
<dbReference type="InterPro" id="IPR042208">
    <property type="entry name" value="D-ser_dehydrat-like_sf"/>
</dbReference>
<dbReference type="EMBL" id="FNPR01000009">
    <property type="protein sequence ID" value="SDY88354.1"/>
    <property type="molecule type" value="Genomic_DNA"/>
</dbReference>
<dbReference type="InterPro" id="IPR001608">
    <property type="entry name" value="Ala_racemase_N"/>
</dbReference>
<evidence type="ECO:0000256" key="2">
    <source>
        <dbReference type="ARBA" id="ARBA00023239"/>
    </source>
</evidence>
<dbReference type="RefSeq" id="WP_089894559.1">
    <property type="nucleotide sequence ID" value="NZ_FNPR01000009.1"/>
</dbReference>
<dbReference type="SMART" id="SM01119">
    <property type="entry name" value="D-ser_dehydrat"/>
    <property type="match status" value="1"/>
</dbReference>
<keyword evidence="2" id="KW-0456">Lyase</keyword>
<name>A0A1H3NHU1_9RHOB</name>
<protein>
    <submittedName>
        <fullName evidence="4">D-serine deaminase, pyridoxal phosphate-dependent</fullName>
    </submittedName>
</protein>
<dbReference type="GO" id="GO:0008721">
    <property type="term" value="F:D-serine ammonia-lyase activity"/>
    <property type="evidence" value="ECO:0007669"/>
    <property type="project" value="TreeGrafter"/>
</dbReference>
<keyword evidence="5" id="KW-1185">Reference proteome</keyword>
<dbReference type="PANTHER" id="PTHR28004:SF2">
    <property type="entry name" value="D-SERINE DEHYDRATASE"/>
    <property type="match status" value="1"/>
</dbReference>
<dbReference type="Gene3D" id="3.20.20.10">
    <property type="entry name" value="Alanine racemase"/>
    <property type="match status" value="1"/>
</dbReference>
<dbReference type="PANTHER" id="PTHR28004">
    <property type="entry name" value="ZGC:162816-RELATED"/>
    <property type="match status" value="1"/>
</dbReference>
<evidence type="ECO:0000256" key="1">
    <source>
        <dbReference type="ARBA" id="ARBA00005323"/>
    </source>
</evidence>
<gene>
    <name evidence="4" type="ORF">SAMN05444486_10921</name>
</gene>
<dbReference type="Pfam" id="PF01168">
    <property type="entry name" value="Ala_racemase_N"/>
    <property type="match status" value="1"/>
</dbReference>
<dbReference type="GO" id="GO:0036088">
    <property type="term" value="P:D-serine catabolic process"/>
    <property type="evidence" value="ECO:0007669"/>
    <property type="project" value="TreeGrafter"/>
</dbReference>
<proteinExistence type="inferred from homology"/>
<dbReference type="InterPro" id="IPR029066">
    <property type="entry name" value="PLP-binding_barrel"/>
</dbReference>
<dbReference type="SUPFAM" id="SSF51419">
    <property type="entry name" value="PLP-binding barrel"/>
    <property type="match status" value="1"/>
</dbReference>
<feature type="domain" description="D-serine dehydratase-like" evidence="3">
    <location>
        <begin position="257"/>
        <end position="364"/>
    </location>
</feature>
<dbReference type="Proteomes" id="UP000199026">
    <property type="component" value="Unassembled WGS sequence"/>
</dbReference>
<dbReference type="Gene3D" id="2.40.37.20">
    <property type="entry name" value="D-serine dehydratase-like domain"/>
    <property type="match status" value="1"/>
</dbReference>
<reference evidence="4 5" key="1">
    <citation type="submission" date="2016-10" db="EMBL/GenBank/DDBJ databases">
        <authorList>
            <person name="de Groot N.N."/>
        </authorList>
    </citation>
    <scope>NUCLEOTIDE SEQUENCE [LARGE SCALE GENOMIC DNA]</scope>
    <source>
        <strain evidence="4 5">DSM 24677</strain>
    </source>
</reference>
<sequence length="380" mass="39579">MPDPRLSALPTPCLLVDEAKMKRNIDRLSAQATALGVSLRPHLKTTKSVDAARYVLTGGNGPATVSTLAEAEAFARVGVTDIIYAVGITAPKLDRVIALHRSGCNLIVLLDNVVQAQAVATASRSSSIAIPALIEIDCDGHRSGLTFDDPTLLDVGRILTQGGAALHGVLCHAGGSYGAVGVAAQAKCAEQERLAVVNAAEALRGAGLQCPVVSVGSTPTAHAAQDLTGVTEMRAGVYVFFDLVMAGIEVCCIDDIALSVLTTVIGHQSTRGWIICDAGWMAMSRDRGTAAQDVDQGYGIVCDSAGVPIPGLIMVQANQEHGVIARRPDFKGAVPAIPVGTQLRILPNHACATAAQHSGYNVIPETPEATLMNWPRFGGW</sequence>
<dbReference type="InterPro" id="IPR051466">
    <property type="entry name" value="D-amino_acid_metab_enzyme"/>
</dbReference>
<dbReference type="InterPro" id="IPR026956">
    <property type="entry name" value="D-ser_dehydrat-like_dom"/>
</dbReference>
<dbReference type="OrthoDB" id="9772497at2"/>
<accession>A0A1H3NHU1</accession>